<name>A0A075WBA8_ARCFL</name>
<dbReference type="RefSeq" id="WP_010878292.1">
    <property type="nucleotide sequence ID" value="NZ_CP006577.1"/>
</dbReference>
<dbReference type="HOGENOM" id="CLU_2243719_0_0_2"/>
<dbReference type="KEGG" id="afg:AFULGI_00008710"/>
<proteinExistence type="predicted"/>
<dbReference type="AlphaFoldDB" id="A0A075WBA8"/>
<protein>
    <submittedName>
        <fullName evidence="2">Uncharacterized protein</fullName>
    </submittedName>
</protein>
<feature type="coiled-coil region" evidence="1">
    <location>
        <begin position="81"/>
        <end position="108"/>
    </location>
</feature>
<reference evidence="2 3" key="1">
    <citation type="submission" date="2013-07" db="EMBL/GenBank/DDBJ databases">
        <title>Genome of Archaeoglobus fulgidus.</title>
        <authorList>
            <person name="Fiebig A."/>
            <person name="Birkeland N.-K."/>
        </authorList>
    </citation>
    <scope>NUCLEOTIDE SEQUENCE [LARGE SCALE GENOMIC DNA]</scope>
    <source>
        <strain evidence="2 3">DSM 8774</strain>
    </source>
</reference>
<organism evidence="2 3">
    <name type="scientific">Archaeoglobus fulgidus DSM 8774</name>
    <dbReference type="NCBI Taxonomy" id="1344584"/>
    <lineage>
        <taxon>Archaea</taxon>
        <taxon>Methanobacteriati</taxon>
        <taxon>Methanobacteriota</taxon>
        <taxon>Archaeoglobi</taxon>
        <taxon>Archaeoglobales</taxon>
        <taxon>Archaeoglobaceae</taxon>
        <taxon>Archaeoglobus</taxon>
    </lineage>
</organism>
<dbReference type="Proteomes" id="UP000028501">
    <property type="component" value="Chromosome"/>
</dbReference>
<evidence type="ECO:0000313" key="2">
    <source>
        <dbReference type="EMBL" id="AIG97665.1"/>
    </source>
</evidence>
<keyword evidence="1" id="KW-0175">Coiled coil</keyword>
<dbReference type="EMBL" id="CP006577">
    <property type="protein sequence ID" value="AIG97665.1"/>
    <property type="molecule type" value="Genomic_DNA"/>
</dbReference>
<dbReference type="GeneID" id="24794387"/>
<dbReference type="SMR" id="A0A075WBA8"/>
<gene>
    <name evidence="2" type="ORF">AFULGI_00008710</name>
</gene>
<evidence type="ECO:0000256" key="1">
    <source>
        <dbReference type="SAM" id="Coils"/>
    </source>
</evidence>
<accession>A0A075WBA8</accession>
<evidence type="ECO:0000313" key="3">
    <source>
        <dbReference type="Proteomes" id="UP000028501"/>
    </source>
</evidence>
<sequence length="108" mass="11994">MGVHRITSEAAKYYAQREKVVGAGVSLLGEASMNLDKLSKEQLEKLGDLAAKLLPHSPGYAGKMMPIVARLFWRLAGVGEKEFGFAELDELEKEIERLKEELGFNSQQ</sequence>